<dbReference type="Gene3D" id="3.40.50.800">
    <property type="entry name" value="Anticodon-binding domain"/>
    <property type="match status" value="1"/>
</dbReference>
<dbReference type="GO" id="GO:0000049">
    <property type="term" value="F:tRNA binding"/>
    <property type="evidence" value="ECO:0007669"/>
    <property type="project" value="UniProtKB-KW"/>
</dbReference>
<feature type="binding site" evidence="13">
    <location>
        <position position="391"/>
    </location>
    <ligand>
        <name>Zn(2+)</name>
        <dbReference type="ChEBI" id="CHEBI:29105"/>
        <note>catalytic</note>
    </ligand>
</feature>
<evidence type="ECO:0000313" key="17">
    <source>
        <dbReference type="Proteomes" id="UP000019267"/>
    </source>
</evidence>
<dbReference type="PANTHER" id="PTHR11451:SF56">
    <property type="entry name" value="THREONINE--TRNA LIGASE 1"/>
    <property type="match status" value="1"/>
</dbReference>
<dbReference type="RefSeq" id="WP_025362831.1">
    <property type="nucleotide sequence ID" value="NZ_CP006681.1"/>
</dbReference>
<dbReference type="PRINTS" id="PR01047">
    <property type="entry name" value="TRNASYNTHTHR"/>
</dbReference>
<dbReference type="GO" id="GO:0005737">
    <property type="term" value="C:cytoplasm"/>
    <property type="evidence" value="ECO:0007669"/>
    <property type="project" value="UniProtKB-SubCell"/>
</dbReference>
<dbReference type="InterPro" id="IPR012675">
    <property type="entry name" value="Beta-grasp_dom_sf"/>
</dbReference>
<evidence type="ECO:0000259" key="15">
    <source>
        <dbReference type="PROSITE" id="PS51880"/>
    </source>
</evidence>
<dbReference type="NCBIfam" id="TIGR00418">
    <property type="entry name" value="thrS"/>
    <property type="match status" value="1"/>
</dbReference>
<dbReference type="SUPFAM" id="SSF81271">
    <property type="entry name" value="TGS-like"/>
    <property type="match status" value="1"/>
</dbReference>
<comment type="similarity">
    <text evidence="1 13">Belongs to the class-II aminoacyl-tRNA synthetase family.</text>
</comment>
<dbReference type="SUPFAM" id="SSF55681">
    <property type="entry name" value="Class II aaRS and biotin synthetases"/>
    <property type="match status" value="1"/>
</dbReference>
<evidence type="ECO:0000256" key="1">
    <source>
        <dbReference type="ARBA" id="ARBA00008226"/>
    </source>
</evidence>
<dbReference type="InterPro" id="IPR018163">
    <property type="entry name" value="Thr/Ala-tRNA-synth_IIc_edit"/>
</dbReference>
<accession>W6AFV1</accession>
<keyword evidence="3 13" id="KW-0820">tRNA-binding</keyword>
<dbReference type="OrthoDB" id="9802304at2"/>
<evidence type="ECO:0000256" key="3">
    <source>
        <dbReference type="ARBA" id="ARBA00022555"/>
    </source>
</evidence>
<evidence type="ECO:0000259" key="14">
    <source>
        <dbReference type="PROSITE" id="PS50862"/>
    </source>
</evidence>
<dbReference type="KEGG" id="scq:SCULI_v1c02480"/>
<evidence type="ECO:0000256" key="10">
    <source>
        <dbReference type="ARBA" id="ARBA00022917"/>
    </source>
</evidence>
<comment type="subcellular location">
    <subcellularLocation>
        <location evidence="13">Cytoplasm</location>
    </subcellularLocation>
</comment>
<sequence length="649" mass="75052">MKVTLLDGQIKNYDQPMKVIDIAGDIAISLRKKCVGAVVNGKEVVPINAIINRDCKLELVTERHELYRGVINYTAKIVISLAIKTLFPLGSVAPQVDDILGDDFSVYFDYPTGLKQEDLQKIENRANEIIAQGSEFVFGEKTVDDYIEMLKRMNVKQEYIDSTIEQSNSKYIKYAVAQLNGIPFLSRYAHLLKTSDLFRIELTGLNGAYWEGDASNPMIYRIQGITDVSEERFNKLKDKLEEIKQSDHKYIAKKLEIYHLDPLIGQGLPIWLPNGTIVKQEIKKYLMEKEFEYDFIQIETPVIGTSELYKTSGHWDHYREDMFAPMQLPKEEMVLKPMSCPHHISVYNYKQRSYKDLPLRFAEHALQHRYESSGSLTGLERVRAMELTDSHIFVRPDQVKEEFIRCFNLIQEVLATFDIKVDYLSLSLRDPKDKEKYFDDDKMWNHAEQELESVLEDLKLDYKKMVGEAAFYGPKLDIQAKTALGHEITVSTIQLDFLLPQKFDLGYIGKNGETLRPIMIHRGLVGTYERFISVLLEQTKGVLPLWCSPKQVEIIPVNIETNLEYANEIKDMLKASLIRTGIDLKDERLSYKIREAQVSKIPYLLVLGEKEQADRTVTYRTYGSEKQITVKIEEFIELLNKKIKQKSYN</sequence>
<dbReference type="InterPro" id="IPR045864">
    <property type="entry name" value="aa-tRNA-synth_II/BPL/LPL"/>
</dbReference>
<dbReference type="Gene3D" id="3.10.20.30">
    <property type="match status" value="1"/>
</dbReference>
<dbReference type="SUPFAM" id="SSF55186">
    <property type="entry name" value="ThrRS/AlaRS common domain"/>
    <property type="match status" value="1"/>
</dbReference>
<evidence type="ECO:0000256" key="7">
    <source>
        <dbReference type="ARBA" id="ARBA00022833"/>
    </source>
</evidence>
<dbReference type="InterPro" id="IPR012676">
    <property type="entry name" value="TGS-like"/>
</dbReference>
<dbReference type="PROSITE" id="PS51880">
    <property type="entry name" value="TGS"/>
    <property type="match status" value="1"/>
</dbReference>
<dbReference type="GO" id="GO:0005524">
    <property type="term" value="F:ATP binding"/>
    <property type="evidence" value="ECO:0007669"/>
    <property type="project" value="UniProtKB-UniRule"/>
</dbReference>
<dbReference type="GO" id="GO:0004829">
    <property type="term" value="F:threonine-tRNA ligase activity"/>
    <property type="evidence" value="ECO:0007669"/>
    <property type="project" value="UniProtKB-UniRule"/>
</dbReference>
<evidence type="ECO:0000256" key="9">
    <source>
        <dbReference type="ARBA" id="ARBA00022884"/>
    </source>
</evidence>
<dbReference type="Pfam" id="PF03129">
    <property type="entry name" value="HGTP_anticodon"/>
    <property type="match status" value="1"/>
</dbReference>
<dbReference type="InterPro" id="IPR004095">
    <property type="entry name" value="TGS"/>
</dbReference>
<dbReference type="EMBL" id="CP006681">
    <property type="protein sequence ID" value="AHI52589.1"/>
    <property type="molecule type" value="Genomic_DNA"/>
</dbReference>
<dbReference type="FunFam" id="3.40.50.800:FF:000001">
    <property type="entry name" value="Threonine--tRNA ligase"/>
    <property type="match status" value="1"/>
</dbReference>
<feature type="binding site" evidence="13">
    <location>
        <position position="521"/>
    </location>
    <ligand>
        <name>Zn(2+)</name>
        <dbReference type="ChEBI" id="CHEBI:29105"/>
        <note>catalytic</note>
    </ligand>
</feature>
<organism evidence="16 17">
    <name type="scientific">Spiroplasma culicicola AES-1</name>
    <dbReference type="NCBI Taxonomy" id="1276246"/>
    <lineage>
        <taxon>Bacteria</taxon>
        <taxon>Bacillati</taxon>
        <taxon>Mycoplasmatota</taxon>
        <taxon>Mollicutes</taxon>
        <taxon>Entomoplasmatales</taxon>
        <taxon>Spiroplasmataceae</taxon>
        <taxon>Spiroplasma</taxon>
    </lineage>
</organism>
<keyword evidence="6 13" id="KW-0547">Nucleotide-binding</keyword>
<evidence type="ECO:0000256" key="5">
    <source>
        <dbReference type="ARBA" id="ARBA00022723"/>
    </source>
</evidence>
<dbReference type="PANTHER" id="PTHR11451">
    <property type="entry name" value="THREONINE-TRNA LIGASE"/>
    <property type="match status" value="1"/>
</dbReference>
<feature type="binding site" evidence="13">
    <location>
        <position position="340"/>
    </location>
    <ligand>
        <name>Zn(2+)</name>
        <dbReference type="ChEBI" id="CHEBI:29105"/>
        <note>catalytic</note>
    </ligand>
</feature>
<keyword evidence="2 13" id="KW-0963">Cytoplasm</keyword>
<dbReference type="PATRIC" id="fig|1276246.3.peg.247"/>
<dbReference type="GO" id="GO:0046872">
    <property type="term" value="F:metal ion binding"/>
    <property type="evidence" value="ECO:0007669"/>
    <property type="project" value="UniProtKB-KW"/>
</dbReference>
<comment type="caution">
    <text evidence="13">Lacks conserved residue(s) required for the propagation of feature annotation.</text>
</comment>
<keyword evidence="7 13" id="KW-0862">Zinc</keyword>
<dbReference type="PROSITE" id="PS50862">
    <property type="entry name" value="AA_TRNA_LIGASE_II"/>
    <property type="match status" value="1"/>
</dbReference>
<evidence type="ECO:0000256" key="11">
    <source>
        <dbReference type="ARBA" id="ARBA00023146"/>
    </source>
</evidence>
<dbReference type="InterPro" id="IPR002320">
    <property type="entry name" value="Thr-tRNA-ligase_IIa"/>
</dbReference>
<keyword evidence="11 13" id="KW-0030">Aminoacyl-tRNA synthetase</keyword>
<feature type="domain" description="Aminoacyl-transfer RNA synthetases class-II family profile" evidence="14">
    <location>
        <begin position="278"/>
        <end position="544"/>
    </location>
</feature>
<keyword evidence="10 13" id="KW-0648">Protein biosynthesis</keyword>
<keyword evidence="8 13" id="KW-0067">ATP-binding</keyword>
<dbReference type="STRING" id="1276246.SCULI_v1c02480"/>
<dbReference type="AlphaFoldDB" id="W6AFV1"/>
<name>W6AFV1_9MOLU</name>
<dbReference type="InterPro" id="IPR047246">
    <property type="entry name" value="ThrRS_anticodon"/>
</dbReference>
<dbReference type="eggNOG" id="COG0441">
    <property type="taxonomic scope" value="Bacteria"/>
</dbReference>
<comment type="catalytic activity">
    <reaction evidence="12 13">
        <text>tRNA(Thr) + L-threonine + ATP = L-threonyl-tRNA(Thr) + AMP + diphosphate + H(+)</text>
        <dbReference type="Rhea" id="RHEA:24624"/>
        <dbReference type="Rhea" id="RHEA-COMP:9670"/>
        <dbReference type="Rhea" id="RHEA-COMP:9704"/>
        <dbReference type="ChEBI" id="CHEBI:15378"/>
        <dbReference type="ChEBI" id="CHEBI:30616"/>
        <dbReference type="ChEBI" id="CHEBI:33019"/>
        <dbReference type="ChEBI" id="CHEBI:57926"/>
        <dbReference type="ChEBI" id="CHEBI:78442"/>
        <dbReference type="ChEBI" id="CHEBI:78534"/>
        <dbReference type="ChEBI" id="CHEBI:456215"/>
        <dbReference type="EC" id="6.1.1.3"/>
    </reaction>
</comment>
<dbReference type="Proteomes" id="UP000019267">
    <property type="component" value="Chromosome"/>
</dbReference>
<evidence type="ECO:0000313" key="16">
    <source>
        <dbReference type="EMBL" id="AHI52589.1"/>
    </source>
</evidence>
<keyword evidence="4 13" id="KW-0436">Ligase</keyword>
<dbReference type="InterPro" id="IPR002314">
    <property type="entry name" value="aa-tRNA-synt_IIb"/>
</dbReference>
<reference evidence="16 17" key="1">
    <citation type="journal article" date="2014" name="Genome Biol. Evol.">
        <title>Molecular evolution of the substrate utilization strategies and putative virulence factors in mosquito-associated Spiroplasma species.</title>
        <authorList>
            <person name="Chang T.H."/>
            <person name="Lo W.S."/>
            <person name="Ku C."/>
            <person name="Chen L.L."/>
            <person name="Kuo C.H."/>
        </authorList>
    </citation>
    <scope>NUCLEOTIDE SEQUENCE [LARGE SCALE GENOMIC DNA]</scope>
    <source>
        <strain evidence="16">AES-1</strain>
    </source>
</reference>
<dbReference type="GO" id="GO:0006435">
    <property type="term" value="P:threonyl-tRNA aminoacylation"/>
    <property type="evidence" value="ECO:0007669"/>
    <property type="project" value="UniProtKB-UniRule"/>
</dbReference>
<dbReference type="InterPro" id="IPR033728">
    <property type="entry name" value="ThrRS_core"/>
</dbReference>
<keyword evidence="9 13" id="KW-0694">RNA-binding</keyword>
<dbReference type="Gene3D" id="3.30.980.10">
    <property type="entry name" value="Threonyl-trna Synthetase, Chain A, domain 2"/>
    <property type="match status" value="1"/>
</dbReference>
<evidence type="ECO:0000256" key="12">
    <source>
        <dbReference type="ARBA" id="ARBA00049515"/>
    </source>
</evidence>
<dbReference type="InterPro" id="IPR006195">
    <property type="entry name" value="aa-tRNA-synth_II"/>
</dbReference>
<evidence type="ECO:0000256" key="2">
    <source>
        <dbReference type="ARBA" id="ARBA00022490"/>
    </source>
</evidence>
<dbReference type="InterPro" id="IPR036621">
    <property type="entry name" value="Anticodon-bd_dom_sf"/>
</dbReference>
<dbReference type="CDD" id="cd00860">
    <property type="entry name" value="ThrRS_anticodon"/>
    <property type="match status" value="1"/>
</dbReference>
<evidence type="ECO:0000256" key="8">
    <source>
        <dbReference type="ARBA" id="ARBA00022840"/>
    </source>
</evidence>
<dbReference type="HOGENOM" id="CLU_008554_0_1_14"/>
<comment type="subunit">
    <text evidence="13">Homodimer.</text>
</comment>
<dbReference type="CDD" id="cd01667">
    <property type="entry name" value="TGS_ThrRS"/>
    <property type="match status" value="1"/>
</dbReference>
<evidence type="ECO:0000256" key="6">
    <source>
        <dbReference type="ARBA" id="ARBA00022741"/>
    </source>
</evidence>
<dbReference type="InterPro" id="IPR004154">
    <property type="entry name" value="Anticodon-bd"/>
</dbReference>
<dbReference type="SUPFAM" id="SSF52954">
    <property type="entry name" value="Class II aaRS ABD-related"/>
    <property type="match status" value="1"/>
</dbReference>
<dbReference type="Gene3D" id="3.30.930.10">
    <property type="entry name" value="Bira Bifunctional Protein, Domain 2"/>
    <property type="match status" value="1"/>
</dbReference>
<dbReference type="Pfam" id="PF00587">
    <property type="entry name" value="tRNA-synt_2b"/>
    <property type="match status" value="1"/>
</dbReference>
<dbReference type="FunFam" id="3.30.930.10:FF:000002">
    <property type="entry name" value="Threonine--tRNA ligase"/>
    <property type="match status" value="1"/>
</dbReference>
<evidence type="ECO:0000256" key="4">
    <source>
        <dbReference type="ARBA" id="ARBA00022598"/>
    </source>
</evidence>
<evidence type="ECO:0000256" key="13">
    <source>
        <dbReference type="HAMAP-Rule" id="MF_00184"/>
    </source>
</evidence>
<dbReference type="HAMAP" id="MF_00184">
    <property type="entry name" value="Thr_tRNA_synth"/>
    <property type="match status" value="1"/>
</dbReference>
<comment type="cofactor">
    <cofactor evidence="13">
        <name>Zn(2+)</name>
        <dbReference type="ChEBI" id="CHEBI:29105"/>
    </cofactor>
    <text evidence="13">Binds 1 zinc ion per subunit.</text>
</comment>
<dbReference type="Pfam" id="PF02824">
    <property type="entry name" value="TGS"/>
    <property type="match status" value="1"/>
</dbReference>
<protein>
    <recommendedName>
        <fullName evidence="13">Threonine--tRNA ligase</fullName>
        <ecNumber evidence="13">6.1.1.3</ecNumber>
    </recommendedName>
    <alternativeName>
        <fullName evidence="13">Threonyl-tRNA synthetase</fullName>
        <shortName evidence="13">ThrRS</shortName>
    </alternativeName>
</protein>
<keyword evidence="17" id="KW-1185">Reference proteome</keyword>
<dbReference type="EC" id="6.1.1.3" evidence="13"/>
<keyword evidence="5 13" id="KW-0479">Metal-binding</keyword>
<gene>
    <name evidence="13 16" type="primary">thrS</name>
    <name evidence="16" type="ORF">SCULI_v1c02480</name>
</gene>
<proteinExistence type="inferred from homology"/>
<dbReference type="CDD" id="cd00771">
    <property type="entry name" value="ThrRS_core"/>
    <property type="match status" value="1"/>
</dbReference>
<feature type="domain" description="TGS" evidence="15">
    <location>
        <begin position="1"/>
        <end position="61"/>
    </location>
</feature>